<feature type="transmembrane region" description="Helical" evidence="1">
    <location>
        <begin position="30"/>
        <end position="54"/>
    </location>
</feature>
<keyword evidence="1" id="KW-0812">Transmembrane</keyword>
<name>A0A1H6CSS5_9ACTN</name>
<feature type="transmembrane region" description="Helical" evidence="1">
    <location>
        <begin position="253"/>
        <end position="276"/>
    </location>
</feature>
<gene>
    <name evidence="2" type="ORF">SAMN05216223_11045</name>
</gene>
<proteinExistence type="predicted"/>
<feature type="transmembrane region" description="Helical" evidence="1">
    <location>
        <begin position="206"/>
        <end position="228"/>
    </location>
</feature>
<feature type="transmembrane region" description="Helical" evidence="1">
    <location>
        <begin position="431"/>
        <end position="453"/>
    </location>
</feature>
<feature type="transmembrane region" description="Helical" evidence="1">
    <location>
        <begin position="302"/>
        <end position="325"/>
    </location>
</feature>
<sequence length="753" mass="78540">MTAASRGLTGRLLAIGRTAGRRAEAGGIRFSALALVTAFLTISLGSSIAVHAVYAGKEERRIARTPVIAADDVHRSGNSTTWLVGSDSLSGQRRFSVVYLAPHKGDAPLPPGVDAWPAPGQAVLSPALRKAGAAEDIDHRYGRLAGTIKAEGLDEPTEWLAYVRPRGGLAAKEPSDLITGFGPSAGSSIAPGLEPGSGRDDDKPEWMFQAAILGMLCLPSLALLLVAARTGAHARDRRTALVTALGGRRRDRALVAIGEAALPVLLGALLGAAAVATALRYDVHVPCTGYIVSSGFLRQYCWWLGVAPVVALLAVLAAVVLADLAQRQAATDARPRSAARIAWISRLAALCPLMILLAVRGPGLAEPGSDSVGRILISWAGIAGTVLTLPAAVATVVAAAGRVLTRWGQRRALPGTLVAGRRITAHPGATARLVTGITVALIVLMQAVAWQGLFGSQSAEAQRTLDRIGRSAVSVGTNGRVPPSDMSAFLNRLPETEALLLVPPADPGNAGSPMSLYGSCEALATVGLGCPKTEQRISGVPQDPRLQEFIRWTPHGALLLDVRRTDTVELAHRAASAAEESLLAVLSRDGRDLSIPYLKRLAYAVFPRGAHVGAPGEDQVTAGIPNRDQGRWSTLLGVIGICVLTVTAGLSAMAEFLRQGRALAPLTVLTGGLRLFRSSSAWSVLAPIALAGLAGSVVAVGLAAPVTADGKSYITPELLWSTTGIVLLVSVLMWLWATIVAVRQARAWRPRGD</sequence>
<evidence type="ECO:0008006" key="4">
    <source>
        <dbReference type="Google" id="ProtNLM"/>
    </source>
</evidence>
<dbReference type="Proteomes" id="UP000236754">
    <property type="component" value="Unassembled WGS sequence"/>
</dbReference>
<dbReference type="EMBL" id="FNVU01000010">
    <property type="protein sequence ID" value="SEG76061.1"/>
    <property type="molecule type" value="Genomic_DNA"/>
</dbReference>
<dbReference type="AlphaFoldDB" id="A0A1H6CSS5"/>
<feature type="transmembrane region" description="Helical" evidence="1">
    <location>
        <begin position="632"/>
        <end position="653"/>
    </location>
</feature>
<reference evidence="2 3" key="1">
    <citation type="submission" date="2016-10" db="EMBL/GenBank/DDBJ databases">
        <authorList>
            <person name="de Groot N.N."/>
        </authorList>
    </citation>
    <scope>NUCLEOTIDE SEQUENCE [LARGE SCALE GENOMIC DNA]</scope>
    <source>
        <strain evidence="2 3">CGMCC 4.2023</strain>
    </source>
</reference>
<organism evidence="2 3">
    <name type="scientific">Actinacidiphila yanglinensis</name>
    <dbReference type="NCBI Taxonomy" id="310779"/>
    <lineage>
        <taxon>Bacteria</taxon>
        <taxon>Bacillati</taxon>
        <taxon>Actinomycetota</taxon>
        <taxon>Actinomycetes</taxon>
        <taxon>Kitasatosporales</taxon>
        <taxon>Streptomycetaceae</taxon>
        <taxon>Actinacidiphila</taxon>
    </lineage>
</organism>
<protein>
    <recommendedName>
        <fullName evidence="4">FtsX-like permease family protein</fullName>
    </recommendedName>
</protein>
<accession>A0A1H6CSS5</accession>
<feature type="transmembrane region" description="Helical" evidence="1">
    <location>
        <begin position="337"/>
        <end position="359"/>
    </location>
</feature>
<evidence type="ECO:0000313" key="3">
    <source>
        <dbReference type="Proteomes" id="UP000236754"/>
    </source>
</evidence>
<keyword evidence="1" id="KW-1133">Transmembrane helix</keyword>
<evidence type="ECO:0000313" key="2">
    <source>
        <dbReference type="EMBL" id="SEG76061.1"/>
    </source>
</evidence>
<feature type="transmembrane region" description="Helical" evidence="1">
    <location>
        <begin position="718"/>
        <end position="742"/>
    </location>
</feature>
<feature type="transmembrane region" description="Helical" evidence="1">
    <location>
        <begin position="684"/>
        <end position="706"/>
    </location>
</feature>
<keyword evidence="3" id="KW-1185">Reference proteome</keyword>
<evidence type="ECO:0000256" key="1">
    <source>
        <dbReference type="SAM" id="Phobius"/>
    </source>
</evidence>
<keyword evidence="1" id="KW-0472">Membrane</keyword>
<feature type="transmembrane region" description="Helical" evidence="1">
    <location>
        <begin position="379"/>
        <end position="401"/>
    </location>
</feature>